<comment type="caution">
    <text evidence="2">The sequence shown here is derived from an EMBL/GenBank/DDBJ whole genome shotgun (WGS) entry which is preliminary data.</text>
</comment>
<evidence type="ECO:0000256" key="1">
    <source>
        <dbReference type="SAM" id="MobiDB-lite"/>
    </source>
</evidence>
<evidence type="ECO:0000313" key="2">
    <source>
        <dbReference type="EMBL" id="CAF2157622.1"/>
    </source>
</evidence>
<evidence type="ECO:0000313" key="3">
    <source>
        <dbReference type="Proteomes" id="UP000663856"/>
    </source>
</evidence>
<organism evidence="2 3">
    <name type="scientific">Rotaria magnacalcarata</name>
    <dbReference type="NCBI Taxonomy" id="392030"/>
    <lineage>
        <taxon>Eukaryota</taxon>
        <taxon>Metazoa</taxon>
        <taxon>Spiralia</taxon>
        <taxon>Gnathifera</taxon>
        <taxon>Rotifera</taxon>
        <taxon>Eurotatoria</taxon>
        <taxon>Bdelloidea</taxon>
        <taxon>Philodinida</taxon>
        <taxon>Philodinidae</taxon>
        <taxon>Rotaria</taxon>
    </lineage>
</organism>
<proteinExistence type="predicted"/>
<reference evidence="2" key="1">
    <citation type="submission" date="2021-02" db="EMBL/GenBank/DDBJ databases">
        <authorList>
            <person name="Nowell W R."/>
        </authorList>
    </citation>
    <scope>NUCLEOTIDE SEQUENCE</scope>
</reference>
<dbReference type="AlphaFoldDB" id="A0A816YJT0"/>
<dbReference type="Proteomes" id="UP000663856">
    <property type="component" value="Unassembled WGS sequence"/>
</dbReference>
<accession>A0A816YJT0</accession>
<name>A0A816YJT0_9BILA</name>
<dbReference type="EMBL" id="CAJNRF010014495">
    <property type="protein sequence ID" value="CAF2157622.1"/>
    <property type="molecule type" value="Genomic_DNA"/>
</dbReference>
<sequence>MSSINSQLAEMNRSNNDVRTAQLNRNELCMNEQHQLDEQRQQHYSQPTTYEDDNDIEQLEGLLRSLEQNPHMLRYFYQFIEFTRARSAQPSIQQMCYGQSIQGQQPIPSILNIRTNIQHNYLTPKRGRPLNDSGGSISSAPKQHKASKGIRMQMEDRAAINQQQRKSLPFDQLKRAVSSNLPCFFIEFEQSSTSQRVPSAFKARNIIEKHFKEQKLNIQHFSLVGWSSNRLKLGMNNKDDYMVLLTTNKWPTDVNNIPIKIAKPKYIPDCFALVVRYVPRDLEPELIHRNGLNRIEEKKGDQDTPRTGIPIANVVQRSVPEDGIQQTSNMKQQFRIAPLIIEVESLTKVKLNNLIKTYLPDVRVMNIQTNRLNSFTLYANDVKSFNQLLIELPKVIQLNEKKVSTVYIPRSIQRIMENNKEAFVKMVDLEIMDEDIKSALEDQGFKYEKVTRLLNKEKILIKTIKITFVDSANRDLFVKLGLQID</sequence>
<protein>
    <submittedName>
        <fullName evidence="2">Uncharacterized protein</fullName>
    </submittedName>
</protein>
<feature type="region of interest" description="Disordered" evidence="1">
    <location>
        <begin position="124"/>
        <end position="147"/>
    </location>
</feature>
<gene>
    <name evidence="2" type="ORF">WKI299_LOCUS31707</name>
</gene>